<dbReference type="PANTHER" id="PTHR11751:SF29">
    <property type="entry name" value="ALANINE TRANSAMINASE"/>
    <property type="match status" value="1"/>
</dbReference>
<dbReference type="FunFam" id="3.90.1150.10:FF:000010">
    <property type="entry name" value="Alanine aminotransferase 2"/>
    <property type="match status" value="1"/>
</dbReference>
<reference evidence="11 12" key="1">
    <citation type="submission" date="2024-11" db="EMBL/GenBank/DDBJ databases">
        <title>Adaptive evolution of stress response genes in parasites aligns with host niche diversity.</title>
        <authorList>
            <person name="Hahn C."/>
            <person name="Resl P."/>
        </authorList>
    </citation>
    <scope>NUCLEOTIDE SEQUENCE [LARGE SCALE GENOMIC DNA]</scope>
    <source>
        <strain evidence="11">EGGRZ-B1_66</strain>
        <tissue evidence="11">Body</tissue>
    </source>
</reference>
<comment type="pathway">
    <text evidence="6">Amino-acid degradation; L-alanine degradation via transaminase pathway; pyruvate from L-alanine: step 1/1.</text>
</comment>
<feature type="domain" description="Aminotransferase class I/classII large" evidence="10">
    <location>
        <begin position="107"/>
        <end position="462"/>
    </location>
</feature>
<dbReference type="FunFam" id="3.40.640.10:FF:000012">
    <property type="entry name" value="alanine aminotransferase 2"/>
    <property type="match status" value="1"/>
</dbReference>
<comment type="subunit">
    <text evidence="2">Homodimer.</text>
</comment>
<accession>A0ABD2PSU2</accession>
<dbReference type="CDD" id="cd00609">
    <property type="entry name" value="AAT_like"/>
    <property type="match status" value="1"/>
</dbReference>
<dbReference type="AlphaFoldDB" id="A0ABD2PSU2"/>
<keyword evidence="3" id="KW-0032">Aminotransferase</keyword>
<evidence type="ECO:0000313" key="12">
    <source>
        <dbReference type="Proteomes" id="UP001626550"/>
    </source>
</evidence>
<keyword evidence="5" id="KW-0663">Pyridoxal phosphate</keyword>
<dbReference type="Gene3D" id="3.40.640.10">
    <property type="entry name" value="Type I PLP-dependent aspartate aminotransferase-like (Major domain)"/>
    <property type="match status" value="1"/>
</dbReference>
<evidence type="ECO:0000256" key="2">
    <source>
        <dbReference type="ARBA" id="ARBA00011738"/>
    </source>
</evidence>
<dbReference type="EC" id="2.6.1.2" evidence="8"/>
<dbReference type="Pfam" id="PF00155">
    <property type="entry name" value="Aminotran_1_2"/>
    <property type="match status" value="1"/>
</dbReference>
<evidence type="ECO:0000313" key="11">
    <source>
        <dbReference type="EMBL" id="KAL3310547.1"/>
    </source>
</evidence>
<evidence type="ECO:0000256" key="9">
    <source>
        <dbReference type="ARBA" id="ARBA00047412"/>
    </source>
</evidence>
<keyword evidence="4" id="KW-0808">Transferase</keyword>
<evidence type="ECO:0000259" key="10">
    <source>
        <dbReference type="Pfam" id="PF00155"/>
    </source>
</evidence>
<comment type="cofactor">
    <cofactor evidence="1">
        <name>pyridoxal 5'-phosphate</name>
        <dbReference type="ChEBI" id="CHEBI:597326"/>
    </cofactor>
</comment>
<dbReference type="InterPro" id="IPR015424">
    <property type="entry name" value="PyrdxlP-dep_Trfase"/>
</dbReference>
<dbReference type="GO" id="GO:0004021">
    <property type="term" value="F:L-alanine:2-oxoglutarate aminotransferase activity"/>
    <property type="evidence" value="ECO:0007669"/>
    <property type="project" value="UniProtKB-EC"/>
</dbReference>
<comment type="catalytic activity">
    <reaction evidence="9">
        <text>L-alanine + 2-oxoglutarate = pyruvate + L-glutamate</text>
        <dbReference type="Rhea" id="RHEA:19453"/>
        <dbReference type="ChEBI" id="CHEBI:15361"/>
        <dbReference type="ChEBI" id="CHEBI:16810"/>
        <dbReference type="ChEBI" id="CHEBI:29985"/>
        <dbReference type="ChEBI" id="CHEBI:57972"/>
        <dbReference type="EC" id="2.6.1.2"/>
    </reaction>
</comment>
<proteinExistence type="inferred from homology"/>
<evidence type="ECO:0000256" key="5">
    <source>
        <dbReference type="ARBA" id="ARBA00022898"/>
    </source>
</evidence>
<dbReference type="EMBL" id="JBJKFK010002857">
    <property type="protein sequence ID" value="KAL3310547.1"/>
    <property type="molecule type" value="Genomic_DNA"/>
</dbReference>
<evidence type="ECO:0000256" key="6">
    <source>
        <dbReference type="ARBA" id="ARBA00025708"/>
    </source>
</evidence>
<name>A0ABD2PSU2_9PLAT</name>
<dbReference type="InterPro" id="IPR045088">
    <property type="entry name" value="ALAT1/2-like"/>
</dbReference>
<dbReference type="InterPro" id="IPR015421">
    <property type="entry name" value="PyrdxlP-dep_Trfase_major"/>
</dbReference>
<comment type="caution">
    <text evidence="11">The sequence shown here is derived from an EMBL/GenBank/DDBJ whole genome shotgun (WGS) entry which is preliminary data.</text>
</comment>
<sequence length="483" mass="53193">MQDKCLNEENINQNIVRMQYAVRGPIVQRAAELEQQLQGPEGQSLPFKSIVRCNIGDCHATGQMPITFLRQVCAGLVSKETCEANLPADVKLRIDRILASCPGCSVGSYSASTGVEVIRRDIAAFLTERDGISCDFNNIFLSSGASEAIKLVLSLMSTGGEGAGKAGFMVPIPQYPLYSASVAELNAFQMSYYLDESTHWGLQLSELERAYDEAKTLCIPKAIVVINPGNPTGQILSKDDMKMVIKFARKRKLVILSDEVYQFNIYQPDKHPWSSFKSVLMEMGPGYADVQELVSFMSASKGYMGECGFRGGFAELVNIDPKVQAQLYKCLTAKLCPTVVGQAMIGTVCNPPKPNEPSYELFMKEKNQVLSDLANKAKLTSETLNSLPGISCNPVTGAMYAFPRINLPEKAIQAAKSQGMEPDFMYCLELLNTKGICVVPGSGFGQIPGTYHFRITILPPVELMQTVMKDIKQFHHDFMQKYS</sequence>
<keyword evidence="12" id="KW-1185">Reference proteome</keyword>
<evidence type="ECO:0000256" key="3">
    <source>
        <dbReference type="ARBA" id="ARBA00022576"/>
    </source>
</evidence>
<dbReference type="Proteomes" id="UP001626550">
    <property type="component" value="Unassembled WGS sequence"/>
</dbReference>
<evidence type="ECO:0000256" key="7">
    <source>
        <dbReference type="ARBA" id="ARBA00025785"/>
    </source>
</evidence>
<evidence type="ECO:0000256" key="4">
    <source>
        <dbReference type="ARBA" id="ARBA00022679"/>
    </source>
</evidence>
<comment type="similarity">
    <text evidence="7">Belongs to the class-I pyridoxal-phosphate-dependent aminotransferase family. Alanine aminotransferase subfamily.</text>
</comment>
<dbReference type="PANTHER" id="PTHR11751">
    <property type="entry name" value="ALANINE AMINOTRANSFERASE"/>
    <property type="match status" value="1"/>
</dbReference>
<protein>
    <recommendedName>
        <fullName evidence="8">alanine transaminase</fullName>
        <ecNumber evidence="8">2.6.1.2</ecNumber>
    </recommendedName>
</protein>
<dbReference type="Gene3D" id="1.10.287.1970">
    <property type="match status" value="1"/>
</dbReference>
<evidence type="ECO:0000256" key="1">
    <source>
        <dbReference type="ARBA" id="ARBA00001933"/>
    </source>
</evidence>
<dbReference type="Gene3D" id="3.90.1150.10">
    <property type="entry name" value="Aspartate Aminotransferase, domain 1"/>
    <property type="match status" value="1"/>
</dbReference>
<dbReference type="InterPro" id="IPR015422">
    <property type="entry name" value="PyrdxlP-dep_Trfase_small"/>
</dbReference>
<gene>
    <name evidence="11" type="primary">GPT2_2</name>
    <name evidence="11" type="ORF">Ciccas_010889</name>
</gene>
<dbReference type="InterPro" id="IPR004839">
    <property type="entry name" value="Aminotransferase_I/II_large"/>
</dbReference>
<evidence type="ECO:0000256" key="8">
    <source>
        <dbReference type="ARBA" id="ARBA00026106"/>
    </source>
</evidence>
<dbReference type="SUPFAM" id="SSF53383">
    <property type="entry name" value="PLP-dependent transferases"/>
    <property type="match status" value="1"/>
</dbReference>
<organism evidence="11 12">
    <name type="scientific">Cichlidogyrus casuarinus</name>
    <dbReference type="NCBI Taxonomy" id="1844966"/>
    <lineage>
        <taxon>Eukaryota</taxon>
        <taxon>Metazoa</taxon>
        <taxon>Spiralia</taxon>
        <taxon>Lophotrochozoa</taxon>
        <taxon>Platyhelminthes</taxon>
        <taxon>Monogenea</taxon>
        <taxon>Monopisthocotylea</taxon>
        <taxon>Dactylogyridea</taxon>
        <taxon>Ancyrocephalidae</taxon>
        <taxon>Cichlidogyrus</taxon>
    </lineage>
</organism>